<dbReference type="InterPro" id="IPR011009">
    <property type="entry name" value="Kinase-like_dom_sf"/>
</dbReference>
<evidence type="ECO:0000313" key="7">
    <source>
        <dbReference type="Proteomes" id="UP000187203"/>
    </source>
</evidence>
<protein>
    <recommendedName>
        <fullName evidence="5">Protein kinase domain-containing protein</fullName>
    </recommendedName>
</protein>
<dbReference type="AlphaFoldDB" id="A0A1R3K0Y8"/>
<dbReference type="GO" id="GO:0005829">
    <property type="term" value="C:cytosol"/>
    <property type="evidence" value="ECO:0007669"/>
    <property type="project" value="TreeGrafter"/>
</dbReference>
<comment type="caution">
    <text evidence="6">The sequence shown here is derived from an EMBL/GenBank/DDBJ whole genome shotgun (WGS) entry which is preliminary data.</text>
</comment>
<evidence type="ECO:0000313" key="6">
    <source>
        <dbReference type="EMBL" id="OMP00760.1"/>
    </source>
</evidence>
<dbReference type="OrthoDB" id="1002657at2759"/>
<keyword evidence="4" id="KW-0067">ATP-binding</keyword>
<reference evidence="7" key="1">
    <citation type="submission" date="2013-09" db="EMBL/GenBank/DDBJ databases">
        <title>Corchorus olitorius genome sequencing.</title>
        <authorList>
            <person name="Alam M."/>
            <person name="Haque M.S."/>
            <person name="Islam M.S."/>
            <person name="Emdad E.M."/>
            <person name="Islam M.M."/>
            <person name="Ahmed B."/>
            <person name="Halim A."/>
            <person name="Hossen Q.M.M."/>
            <person name="Hossain M.Z."/>
            <person name="Ahmed R."/>
            <person name="Khan M.M."/>
            <person name="Islam R."/>
            <person name="Rashid M.M."/>
            <person name="Khan S.A."/>
            <person name="Rahman M.S."/>
            <person name="Alam M."/>
            <person name="Yahiya A.S."/>
            <person name="Khan M.S."/>
            <person name="Azam M.S."/>
            <person name="Haque T."/>
            <person name="Lashkar M.Z.H."/>
            <person name="Akhand A.I."/>
            <person name="Morshed G."/>
            <person name="Roy S."/>
            <person name="Uddin K.S."/>
            <person name="Rabeya T."/>
            <person name="Hossain A.S."/>
            <person name="Chowdhury A."/>
            <person name="Snigdha A.R."/>
            <person name="Mortoza M.S."/>
            <person name="Matin S.A."/>
            <person name="Hoque S.M.E."/>
            <person name="Islam M.K."/>
            <person name="Roy D.K."/>
            <person name="Haider R."/>
            <person name="Moosa M.M."/>
            <person name="Elias S.M."/>
            <person name="Hasan A.M."/>
            <person name="Jahan S."/>
            <person name="Shafiuddin M."/>
            <person name="Mahmood N."/>
            <person name="Shommy N.S."/>
        </authorList>
    </citation>
    <scope>NUCLEOTIDE SEQUENCE [LARGE SCALE GENOMIC DNA]</scope>
    <source>
        <strain evidence="7">cv. O-4</strain>
    </source>
</reference>
<dbReference type="PANTHER" id="PTHR11042">
    <property type="entry name" value="EUKARYOTIC TRANSLATION INITIATION FACTOR 2-ALPHA KINASE EIF2-ALPHA KINASE -RELATED"/>
    <property type="match status" value="1"/>
</dbReference>
<sequence>MKKYRFGENFLRSYSEPTFIARGGFGAVFKCEKNNSVFAVKVTNFDAGGQEADKARREADILNMLKHSRIVKYIEHLEDSPLVCESSDSSSGDSTEGPKDSAVYLIMEFCPRTLHKMLEDTCTTGGIQPSKTWTLFKQIIEGLEHVHKKSVIHNDLSSQNIFLDSNDNIKIGDFGLSRVVDDSSLSITSASKGNTLYAAPEKLGAKGTMRRIDSRVDIYSAGVLLFELVYPMKTEQERRTNLLNLREGKLPGNFKYATKFLQKLLSRDRPSATDILELLNDVEAIAGPNPENILSQLLGSDRSFDGEAVAFQDV</sequence>
<dbReference type="GO" id="GO:0004694">
    <property type="term" value="F:eukaryotic translation initiation factor 2alpha kinase activity"/>
    <property type="evidence" value="ECO:0007669"/>
    <property type="project" value="TreeGrafter"/>
</dbReference>
<dbReference type="InterPro" id="IPR008266">
    <property type="entry name" value="Tyr_kinase_AS"/>
</dbReference>
<dbReference type="PANTHER" id="PTHR11042:SF136">
    <property type="entry name" value="EIF-2-ALPHA KINASE GCN2"/>
    <property type="match status" value="1"/>
</dbReference>
<keyword evidence="1" id="KW-0808">Transferase</keyword>
<keyword evidence="3" id="KW-0418">Kinase</keyword>
<dbReference type="InterPro" id="IPR000719">
    <property type="entry name" value="Prot_kinase_dom"/>
</dbReference>
<dbReference type="Gene3D" id="1.10.510.10">
    <property type="entry name" value="Transferase(Phosphotransferase) domain 1"/>
    <property type="match status" value="1"/>
</dbReference>
<evidence type="ECO:0000256" key="2">
    <source>
        <dbReference type="ARBA" id="ARBA00022741"/>
    </source>
</evidence>
<proteinExistence type="predicted"/>
<dbReference type="InterPro" id="IPR050339">
    <property type="entry name" value="CC_SR_Kinase"/>
</dbReference>
<name>A0A1R3K0Y8_9ROSI</name>
<dbReference type="PROSITE" id="PS00109">
    <property type="entry name" value="PROTEIN_KINASE_TYR"/>
    <property type="match status" value="1"/>
</dbReference>
<feature type="domain" description="Protein kinase" evidence="5">
    <location>
        <begin position="14"/>
        <end position="285"/>
    </location>
</feature>
<gene>
    <name evidence="6" type="ORF">COLO4_12393</name>
</gene>
<dbReference type="STRING" id="93759.A0A1R3K0Y8"/>
<dbReference type="SUPFAM" id="SSF56112">
    <property type="entry name" value="Protein kinase-like (PK-like)"/>
    <property type="match status" value="1"/>
</dbReference>
<organism evidence="6 7">
    <name type="scientific">Corchorus olitorius</name>
    <dbReference type="NCBI Taxonomy" id="93759"/>
    <lineage>
        <taxon>Eukaryota</taxon>
        <taxon>Viridiplantae</taxon>
        <taxon>Streptophyta</taxon>
        <taxon>Embryophyta</taxon>
        <taxon>Tracheophyta</taxon>
        <taxon>Spermatophyta</taxon>
        <taxon>Magnoliopsida</taxon>
        <taxon>eudicotyledons</taxon>
        <taxon>Gunneridae</taxon>
        <taxon>Pentapetalae</taxon>
        <taxon>rosids</taxon>
        <taxon>malvids</taxon>
        <taxon>Malvales</taxon>
        <taxon>Malvaceae</taxon>
        <taxon>Grewioideae</taxon>
        <taxon>Apeibeae</taxon>
        <taxon>Corchorus</taxon>
    </lineage>
</organism>
<dbReference type="EMBL" id="AWUE01014912">
    <property type="protein sequence ID" value="OMP00760.1"/>
    <property type="molecule type" value="Genomic_DNA"/>
</dbReference>
<dbReference type="GO" id="GO:0005524">
    <property type="term" value="F:ATP binding"/>
    <property type="evidence" value="ECO:0007669"/>
    <property type="project" value="UniProtKB-KW"/>
</dbReference>
<keyword evidence="7" id="KW-1185">Reference proteome</keyword>
<dbReference type="PROSITE" id="PS50011">
    <property type="entry name" value="PROTEIN_KINASE_DOM"/>
    <property type="match status" value="1"/>
</dbReference>
<evidence type="ECO:0000256" key="4">
    <source>
        <dbReference type="ARBA" id="ARBA00022840"/>
    </source>
</evidence>
<keyword evidence="2" id="KW-0547">Nucleotide-binding</keyword>
<evidence type="ECO:0000259" key="5">
    <source>
        <dbReference type="PROSITE" id="PS50011"/>
    </source>
</evidence>
<dbReference type="Proteomes" id="UP000187203">
    <property type="component" value="Unassembled WGS sequence"/>
</dbReference>
<dbReference type="GO" id="GO:0005634">
    <property type="term" value="C:nucleus"/>
    <property type="evidence" value="ECO:0007669"/>
    <property type="project" value="TreeGrafter"/>
</dbReference>
<evidence type="ECO:0000256" key="1">
    <source>
        <dbReference type="ARBA" id="ARBA00022679"/>
    </source>
</evidence>
<dbReference type="Pfam" id="PF00069">
    <property type="entry name" value="Pkinase"/>
    <property type="match status" value="1"/>
</dbReference>
<dbReference type="Gene3D" id="3.30.200.20">
    <property type="entry name" value="Phosphorylase Kinase, domain 1"/>
    <property type="match status" value="1"/>
</dbReference>
<evidence type="ECO:0000256" key="3">
    <source>
        <dbReference type="ARBA" id="ARBA00022777"/>
    </source>
</evidence>
<accession>A0A1R3K0Y8</accession>